<dbReference type="EMBL" id="AQHR01000040">
    <property type="protein sequence ID" value="EON78274.1"/>
    <property type="molecule type" value="Genomic_DNA"/>
</dbReference>
<name>R7ZWA1_9BACT</name>
<reference evidence="1 2" key="1">
    <citation type="submission" date="2013-02" db="EMBL/GenBank/DDBJ databases">
        <title>A novel strain isolated from Lonar lake, Maharashtra, India.</title>
        <authorList>
            <person name="Singh A."/>
        </authorList>
    </citation>
    <scope>NUCLEOTIDE SEQUENCE [LARGE SCALE GENOMIC DNA]</scope>
    <source>
        <strain evidence="1 2">AK24</strain>
    </source>
</reference>
<comment type="caution">
    <text evidence="1">The sequence shown here is derived from an EMBL/GenBank/DDBJ whole genome shotgun (WGS) entry which is preliminary data.</text>
</comment>
<protein>
    <submittedName>
        <fullName evidence="1">Uncharacterized protein</fullName>
    </submittedName>
</protein>
<dbReference type="AlphaFoldDB" id="R7ZWA1"/>
<evidence type="ECO:0000313" key="2">
    <source>
        <dbReference type="Proteomes" id="UP000013909"/>
    </source>
</evidence>
<dbReference type="STRING" id="1232681.ADIS_1137"/>
<sequence length="43" mass="5022">METSYQQQTLSCLFERVLLMYIDRDLAVPRNSFVLDLSLKVNA</sequence>
<gene>
    <name evidence="1" type="ORF">ADIS_1137</name>
</gene>
<organism evidence="1 2">
    <name type="scientific">Lunatimonas lonarensis</name>
    <dbReference type="NCBI Taxonomy" id="1232681"/>
    <lineage>
        <taxon>Bacteria</taxon>
        <taxon>Pseudomonadati</taxon>
        <taxon>Bacteroidota</taxon>
        <taxon>Cytophagia</taxon>
        <taxon>Cytophagales</taxon>
        <taxon>Cyclobacteriaceae</taxon>
    </lineage>
</organism>
<evidence type="ECO:0000313" key="1">
    <source>
        <dbReference type="EMBL" id="EON78274.1"/>
    </source>
</evidence>
<accession>R7ZWA1</accession>
<proteinExistence type="predicted"/>
<keyword evidence="2" id="KW-1185">Reference proteome</keyword>
<dbReference type="Proteomes" id="UP000013909">
    <property type="component" value="Unassembled WGS sequence"/>
</dbReference>